<evidence type="ECO:0000256" key="3">
    <source>
        <dbReference type="ARBA" id="ARBA00023098"/>
    </source>
</evidence>
<feature type="short sequence motif" description="GXSXG" evidence="4">
    <location>
        <begin position="37"/>
        <end position="41"/>
    </location>
</feature>
<comment type="caution">
    <text evidence="4">Lacks conserved residue(s) required for the propagation of feature annotation.</text>
</comment>
<comment type="caution">
    <text evidence="6">The sequence shown here is derived from an EMBL/GenBank/DDBJ whole genome shotgun (WGS) entry which is preliminary data.</text>
</comment>
<organism evidence="6 7">
    <name type="scientific">Paenibacillus silvae</name>
    <dbReference type="NCBI Taxonomy" id="1325358"/>
    <lineage>
        <taxon>Bacteria</taxon>
        <taxon>Bacillati</taxon>
        <taxon>Bacillota</taxon>
        <taxon>Bacilli</taxon>
        <taxon>Bacillales</taxon>
        <taxon>Paenibacillaceae</taxon>
        <taxon>Paenibacillus</taxon>
    </lineage>
</organism>
<gene>
    <name evidence="6" type="primary">ylbK</name>
    <name evidence="6" type="ORF">GCM10008014_24630</name>
</gene>
<feature type="short sequence motif" description="DGA/G" evidence="4">
    <location>
        <begin position="156"/>
        <end position="158"/>
    </location>
</feature>
<dbReference type="PROSITE" id="PS51635">
    <property type="entry name" value="PNPLA"/>
    <property type="match status" value="1"/>
</dbReference>
<feature type="active site" description="Proton acceptor" evidence="4">
    <location>
        <position position="156"/>
    </location>
</feature>
<dbReference type="InterPro" id="IPR002641">
    <property type="entry name" value="PNPLA_dom"/>
</dbReference>
<dbReference type="PANTHER" id="PTHR14226">
    <property type="entry name" value="NEUROPATHY TARGET ESTERASE/SWISS CHEESE D.MELANOGASTER"/>
    <property type="match status" value="1"/>
</dbReference>
<dbReference type="CDD" id="cd07205">
    <property type="entry name" value="Pat_PNPLA6_PNPLA7_NTE1_like"/>
    <property type="match status" value="1"/>
</dbReference>
<feature type="domain" description="PNPLA" evidence="5">
    <location>
        <begin position="6"/>
        <end position="169"/>
    </location>
</feature>
<feature type="active site" description="Nucleophile" evidence="4">
    <location>
        <position position="39"/>
    </location>
</feature>
<dbReference type="Pfam" id="PF01734">
    <property type="entry name" value="Patatin"/>
    <property type="match status" value="1"/>
</dbReference>
<sequence length="265" mass="28588">MKKLGLVLGGGAVRGLAHIGILKSLEKHHVAVDCIIGTSMGGVVGGLYAAGVPVHEIENTLIHTPKLRFLDRGNWLKGILAGNGIAQVVSGLLAEHELQDICIEQLPISFKTIAVDLMEGTQVMIDQGDLVTALRATSAFPGVFAPLMWNGRMLVDGGVLNNLPVANMKEENVNCILAVDVSREHEKKPPRNMVEVVYRSYSLMTAERKHSSLSLADMVVRPDVGPYAAFDVTKSLECIAAGEEAMDAMMPELQRRLASEEISLI</sequence>
<keyword evidence="7" id="KW-1185">Reference proteome</keyword>
<evidence type="ECO:0000313" key="7">
    <source>
        <dbReference type="Proteomes" id="UP000652153"/>
    </source>
</evidence>
<evidence type="ECO:0000256" key="2">
    <source>
        <dbReference type="ARBA" id="ARBA00022963"/>
    </source>
</evidence>
<dbReference type="InterPro" id="IPR016035">
    <property type="entry name" value="Acyl_Trfase/lysoPLipase"/>
</dbReference>
<accession>A0ABQ1ZBM2</accession>
<evidence type="ECO:0000259" key="5">
    <source>
        <dbReference type="PROSITE" id="PS51635"/>
    </source>
</evidence>
<dbReference type="EMBL" id="BMFU01000003">
    <property type="protein sequence ID" value="GGH55204.1"/>
    <property type="molecule type" value="Genomic_DNA"/>
</dbReference>
<dbReference type="SUPFAM" id="SSF52151">
    <property type="entry name" value="FabD/lysophospholipase-like"/>
    <property type="match status" value="1"/>
</dbReference>
<dbReference type="PANTHER" id="PTHR14226:SF76">
    <property type="entry name" value="NTE FAMILY PROTEIN RSSA"/>
    <property type="match status" value="1"/>
</dbReference>
<proteinExistence type="predicted"/>
<dbReference type="RefSeq" id="WP_188592595.1">
    <property type="nucleotide sequence ID" value="NZ_BMFU01000003.1"/>
</dbReference>
<dbReference type="InterPro" id="IPR050301">
    <property type="entry name" value="NTE"/>
</dbReference>
<reference evidence="7" key="1">
    <citation type="journal article" date="2019" name="Int. J. Syst. Evol. Microbiol.">
        <title>The Global Catalogue of Microorganisms (GCM) 10K type strain sequencing project: providing services to taxonomists for standard genome sequencing and annotation.</title>
        <authorList>
            <consortium name="The Broad Institute Genomics Platform"/>
            <consortium name="The Broad Institute Genome Sequencing Center for Infectious Disease"/>
            <person name="Wu L."/>
            <person name="Ma J."/>
        </authorList>
    </citation>
    <scope>NUCLEOTIDE SEQUENCE [LARGE SCALE GENOMIC DNA]</scope>
    <source>
        <strain evidence="7">CGMCC 1.12770</strain>
    </source>
</reference>
<keyword evidence="3 4" id="KW-0443">Lipid metabolism</keyword>
<name>A0ABQ1ZBM2_9BACL</name>
<keyword evidence="2 4" id="KW-0442">Lipid degradation</keyword>
<evidence type="ECO:0000256" key="4">
    <source>
        <dbReference type="PROSITE-ProRule" id="PRU01161"/>
    </source>
</evidence>
<protein>
    <submittedName>
        <fullName evidence="6">NTE family protein YlbK</fullName>
    </submittedName>
</protein>
<dbReference type="Proteomes" id="UP000652153">
    <property type="component" value="Unassembled WGS sequence"/>
</dbReference>
<evidence type="ECO:0000256" key="1">
    <source>
        <dbReference type="ARBA" id="ARBA00022801"/>
    </source>
</evidence>
<dbReference type="Gene3D" id="3.40.1090.10">
    <property type="entry name" value="Cytosolic phospholipase A2 catalytic domain"/>
    <property type="match status" value="2"/>
</dbReference>
<evidence type="ECO:0000313" key="6">
    <source>
        <dbReference type="EMBL" id="GGH55204.1"/>
    </source>
</evidence>
<keyword evidence="1 4" id="KW-0378">Hydrolase</keyword>